<dbReference type="EMBL" id="DAAYKN010000013">
    <property type="protein sequence ID" value="HAG4603577.1"/>
    <property type="molecule type" value="Genomic_DNA"/>
</dbReference>
<keyword evidence="1" id="KW-0732">Signal</keyword>
<feature type="signal peptide" evidence="1">
    <location>
        <begin position="1"/>
        <end position="30"/>
    </location>
</feature>
<proteinExistence type="predicted"/>
<protein>
    <submittedName>
        <fullName evidence="2">F18 fimbrial protein FedE</fullName>
    </submittedName>
</protein>
<evidence type="ECO:0000313" key="2">
    <source>
        <dbReference type="EMBL" id="HAG4603577.1"/>
    </source>
</evidence>
<comment type="caution">
    <text evidence="2">The sequence shown here is derived from an EMBL/GenBank/DDBJ whole genome shotgun (WGS) entry which is preliminary data.</text>
</comment>
<dbReference type="SUPFAM" id="SSF49401">
    <property type="entry name" value="Bacterial adhesins"/>
    <property type="match status" value="1"/>
</dbReference>
<evidence type="ECO:0000256" key="1">
    <source>
        <dbReference type="SAM" id="SignalP"/>
    </source>
</evidence>
<accession>A0A763YIW9</accession>
<feature type="chain" id="PRO_5028035027" evidence="1">
    <location>
        <begin position="31"/>
        <end position="183"/>
    </location>
</feature>
<reference evidence="2" key="1">
    <citation type="journal article" date="2018" name="Genome Biol.">
        <title>SKESA: strategic k-mer extension for scrupulous assemblies.</title>
        <authorList>
            <person name="Souvorov A."/>
            <person name="Agarwala R."/>
            <person name="Lipman D.J."/>
        </authorList>
    </citation>
    <scope>NUCLEOTIDE SEQUENCE</scope>
    <source>
        <strain evidence="2">MA.AU150</strain>
    </source>
</reference>
<sequence>MTGVEYRVMRFTNIALAALMLALTAGSVQAATTATATLTINVTFTQPTCKIEMPASYNLGFLTPGETKSHGDLNITWKCEGNKPVKTALVATIVTGTQNGNEKVNLVTEGGQDTGAALSLREKSTGNPIKLTGLAAKGYFCRDPNTMAPDQVRTCTLTPVTEVAHQGALGRASATLRFEVDYP</sequence>
<dbReference type="AlphaFoldDB" id="A0A763YIW9"/>
<name>A0A763YIW9_SALER</name>
<gene>
    <name evidence="2" type="ORF">G8410_004073</name>
</gene>
<dbReference type="InterPro" id="IPR008966">
    <property type="entry name" value="Adhesion_dom_sf"/>
</dbReference>
<reference evidence="2" key="2">
    <citation type="submission" date="2020-02" db="EMBL/GenBank/DDBJ databases">
        <authorList>
            <consortium name="NCBI Pathogen Detection Project"/>
        </authorList>
    </citation>
    <scope>NUCLEOTIDE SEQUENCE</scope>
    <source>
        <strain evidence="2">MA.AU150</strain>
    </source>
</reference>
<organism evidence="2">
    <name type="scientific">Salmonella enterica</name>
    <name type="common">Salmonella choleraesuis</name>
    <dbReference type="NCBI Taxonomy" id="28901"/>
    <lineage>
        <taxon>Bacteria</taxon>
        <taxon>Pseudomonadati</taxon>
        <taxon>Pseudomonadota</taxon>
        <taxon>Gammaproteobacteria</taxon>
        <taxon>Enterobacterales</taxon>
        <taxon>Enterobacteriaceae</taxon>
        <taxon>Salmonella</taxon>
    </lineage>
</organism>